<feature type="non-terminal residue" evidence="1">
    <location>
        <position position="106"/>
    </location>
</feature>
<gene>
    <name evidence="1" type="primary">DPF2</name>
    <name evidence="1" type="ORF">CM83_597</name>
</gene>
<dbReference type="InterPro" id="IPR029052">
    <property type="entry name" value="Metallo-depent_PP-like"/>
</dbReference>
<dbReference type="SUPFAM" id="SSF56300">
    <property type="entry name" value="Metallo-dependent phosphatases"/>
    <property type="match status" value="1"/>
</dbReference>
<dbReference type="AlphaFoldDB" id="A0A0A9XAS8"/>
<feature type="non-terminal residue" evidence="1">
    <location>
        <position position="1"/>
    </location>
</feature>
<dbReference type="EMBL" id="GBHO01025767">
    <property type="protein sequence ID" value="JAG17837.1"/>
    <property type="molecule type" value="Transcribed_RNA"/>
</dbReference>
<reference evidence="1" key="1">
    <citation type="journal article" date="2014" name="PLoS ONE">
        <title>Transcriptome-Based Identification of ABC Transporters in the Western Tarnished Plant Bug Lygus hesperus.</title>
        <authorList>
            <person name="Hull J.J."/>
            <person name="Chaney K."/>
            <person name="Geib S.M."/>
            <person name="Fabrick J.A."/>
            <person name="Brent C.S."/>
            <person name="Walsh D."/>
            <person name="Lavine L.C."/>
        </authorList>
    </citation>
    <scope>NUCLEOTIDE SEQUENCE</scope>
</reference>
<sequence length="106" mass="11988">DSAGSHVELPRGRLLILGGDLAYPYPTPEAYENRLMLPFEYALAPNFHREGEQELFATGVDKAAQLSDELPTNKRPEMYAIPGNHDWFDGLDTFTRYIVRTRTFAG</sequence>
<dbReference type="PANTHER" id="PTHR34211:SF3">
    <property type="entry name" value="CALCINEURIN-LIKE METALLO-PHOSPHOESTERASE SUPERFAMILY PROTEIN"/>
    <property type="match status" value="1"/>
</dbReference>
<dbReference type="PANTHER" id="PTHR34211">
    <property type="entry name" value="CALCINEURIN-LIKE METALLO-PHOSPHOESTERASE SUPERFAMILY PROTEIN"/>
    <property type="match status" value="1"/>
</dbReference>
<accession>A0A0A9XAS8</accession>
<evidence type="ECO:0000313" key="1">
    <source>
        <dbReference type="EMBL" id="JAG17837.1"/>
    </source>
</evidence>
<proteinExistence type="predicted"/>
<name>A0A0A9XAS8_LYGHE</name>
<organism evidence="1">
    <name type="scientific">Lygus hesperus</name>
    <name type="common">Western plant bug</name>
    <dbReference type="NCBI Taxonomy" id="30085"/>
    <lineage>
        <taxon>Eukaryota</taxon>
        <taxon>Metazoa</taxon>
        <taxon>Ecdysozoa</taxon>
        <taxon>Arthropoda</taxon>
        <taxon>Hexapoda</taxon>
        <taxon>Insecta</taxon>
        <taxon>Pterygota</taxon>
        <taxon>Neoptera</taxon>
        <taxon>Paraneoptera</taxon>
        <taxon>Hemiptera</taxon>
        <taxon>Heteroptera</taxon>
        <taxon>Panheteroptera</taxon>
        <taxon>Cimicomorpha</taxon>
        <taxon>Miridae</taxon>
        <taxon>Mirini</taxon>
        <taxon>Lygus</taxon>
    </lineage>
</organism>
<reference evidence="1" key="2">
    <citation type="submission" date="2014-07" db="EMBL/GenBank/DDBJ databases">
        <authorList>
            <person name="Hull J."/>
        </authorList>
    </citation>
    <scope>NUCLEOTIDE SEQUENCE</scope>
</reference>
<protein>
    <submittedName>
        <fullName evidence="1">Zinc finger protein ubi-d4</fullName>
    </submittedName>
</protein>